<organism evidence="2 3">
    <name type="scientific">Pseudomonas sessilinigenes</name>
    <dbReference type="NCBI Taxonomy" id="658629"/>
    <lineage>
        <taxon>Bacteria</taxon>
        <taxon>Pseudomonadati</taxon>
        <taxon>Pseudomonadota</taxon>
        <taxon>Gammaproteobacteria</taxon>
        <taxon>Pseudomonadales</taxon>
        <taxon>Pseudomonadaceae</taxon>
        <taxon>Pseudomonas</taxon>
    </lineage>
</organism>
<dbReference type="EMBL" id="CP077074">
    <property type="protein sequence ID" value="QXH39000.1"/>
    <property type="molecule type" value="Genomic_DNA"/>
</dbReference>
<evidence type="ECO:0000313" key="2">
    <source>
        <dbReference type="EMBL" id="QXH39000.1"/>
    </source>
</evidence>
<keyword evidence="1" id="KW-1133">Transmembrane helix</keyword>
<protein>
    <recommendedName>
        <fullName evidence="4">Lipoprotein</fullName>
    </recommendedName>
</protein>
<evidence type="ECO:0008006" key="4">
    <source>
        <dbReference type="Google" id="ProtNLM"/>
    </source>
</evidence>
<evidence type="ECO:0000313" key="3">
    <source>
        <dbReference type="Proteomes" id="UP000693952"/>
    </source>
</evidence>
<reference evidence="2" key="1">
    <citation type="submission" date="2021-06" db="EMBL/GenBank/DDBJ databases">
        <title>Updating the genus Pseudomonas: Description of 43 new species and partition of the Pseudomonas putida group.</title>
        <authorList>
            <person name="Girard L."/>
            <person name="Lood C."/>
            <person name="Vandamme P."/>
            <person name="Rokni-Zadeh H."/>
            <person name="van Noort V."/>
            <person name="Hofte M."/>
            <person name="Lavigne R."/>
            <person name="De Mot R."/>
        </authorList>
    </citation>
    <scope>NUCLEOTIDE SEQUENCE</scope>
    <source>
        <strain evidence="2">CMR12a</strain>
    </source>
</reference>
<keyword evidence="1" id="KW-0812">Transmembrane</keyword>
<keyword evidence="1" id="KW-0472">Membrane</keyword>
<keyword evidence="3" id="KW-1185">Reference proteome</keyword>
<dbReference type="Proteomes" id="UP000693952">
    <property type="component" value="Chromosome"/>
</dbReference>
<accession>A0ABX8MKP0</accession>
<proteinExistence type="predicted"/>
<dbReference type="RefSeq" id="WP_068580685.1">
    <property type="nucleotide sequence ID" value="NZ_CP027706.1"/>
</dbReference>
<sequence>MLMIQHDDGRDDREDGFRTLVLSLVGIAVVLGACIVRYNAEIDRERERAQDEILHCRRLSMAMPGSSTGPSPFAEKCRRLEDQYIERFGYLH</sequence>
<feature type="transmembrane region" description="Helical" evidence="1">
    <location>
        <begin position="20"/>
        <end position="40"/>
    </location>
</feature>
<name>A0ABX8MKP0_9PSED</name>
<evidence type="ECO:0000256" key="1">
    <source>
        <dbReference type="SAM" id="Phobius"/>
    </source>
</evidence>
<gene>
    <name evidence="2" type="ORF">KSS89_22535</name>
</gene>